<evidence type="ECO:0000256" key="1">
    <source>
        <dbReference type="SAM" id="SignalP"/>
    </source>
</evidence>
<dbReference type="Proteomes" id="UP001367030">
    <property type="component" value="Unassembled WGS sequence"/>
</dbReference>
<name>A0ABU8XFF0_9BURK</name>
<sequence length="166" mass="17434">MSGMRCVPWLAILAVACVGCTGPAAQVGAPRPSAPMPAECPPDTQSLPLEALFGRWELRIDGQPGTAIVDMARHPDYAGVRGTVTREGSTAPSQIAGDIDDEGLLSIDQSDDGHSINAVWSGSMQPGSCGKVFEGTWRKAADERGTPFVLRKLSSARGNTTPSTRQ</sequence>
<protein>
    <recommendedName>
        <fullName evidence="4">DUF2147 domain-containing protein</fullName>
    </recommendedName>
</protein>
<evidence type="ECO:0000313" key="2">
    <source>
        <dbReference type="EMBL" id="MEJ8858596.1"/>
    </source>
</evidence>
<evidence type="ECO:0008006" key="4">
    <source>
        <dbReference type="Google" id="ProtNLM"/>
    </source>
</evidence>
<keyword evidence="1" id="KW-0732">Signal</keyword>
<keyword evidence="3" id="KW-1185">Reference proteome</keyword>
<dbReference type="RefSeq" id="WP_340338656.1">
    <property type="nucleotide sequence ID" value="NZ_JBBKZS010000018.1"/>
</dbReference>
<organism evidence="2 3">
    <name type="scientific">Variovorax robiniae</name>
    <dbReference type="NCBI Taxonomy" id="1836199"/>
    <lineage>
        <taxon>Bacteria</taxon>
        <taxon>Pseudomonadati</taxon>
        <taxon>Pseudomonadota</taxon>
        <taxon>Betaproteobacteria</taxon>
        <taxon>Burkholderiales</taxon>
        <taxon>Comamonadaceae</taxon>
        <taxon>Variovorax</taxon>
    </lineage>
</organism>
<accession>A0ABU8XFF0</accession>
<feature type="signal peptide" evidence="1">
    <location>
        <begin position="1"/>
        <end position="24"/>
    </location>
</feature>
<comment type="caution">
    <text evidence="2">The sequence shown here is derived from an EMBL/GenBank/DDBJ whole genome shotgun (WGS) entry which is preliminary data.</text>
</comment>
<dbReference type="PROSITE" id="PS51257">
    <property type="entry name" value="PROKAR_LIPOPROTEIN"/>
    <property type="match status" value="1"/>
</dbReference>
<reference evidence="2 3" key="1">
    <citation type="submission" date="2024-03" db="EMBL/GenBank/DDBJ databases">
        <title>Novel species of the genus Variovorax.</title>
        <authorList>
            <person name="Liu Q."/>
            <person name="Xin Y.-H."/>
        </authorList>
    </citation>
    <scope>NUCLEOTIDE SEQUENCE [LARGE SCALE GENOMIC DNA]</scope>
    <source>
        <strain evidence="2 3">KACC 18901</strain>
    </source>
</reference>
<feature type="chain" id="PRO_5046002459" description="DUF2147 domain-containing protein" evidence="1">
    <location>
        <begin position="25"/>
        <end position="166"/>
    </location>
</feature>
<dbReference type="EMBL" id="JBBKZS010000018">
    <property type="protein sequence ID" value="MEJ8858596.1"/>
    <property type="molecule type" value="Genomic_DNA"/>
</dbReference>
<proteinExistence type="predicted"/>
<gene>
    <name evidence="2" type="ORF">WKW79_28765</name>
</gene>
<evidence type="ECO:0000313" key="3">
    <source>
        <dbReference type="Proteomes" id="UP001367030"/>
    </source>
</evidence>